<dbReference type="Pfam" id="PF11799">
    <property type="entry name" value="IMS_C"/>
    <property type="match status" value="1"/>
</dbReference>
<dbReference type="PANTHER" id="PTHR11076:SF35">
    <property type="entry name" value="DNA REPAIR PROTEIN HOMOLOG YOBH"/>
    <property type="match status" value="1"/>
</dbReference>
<dbReference type="GO" id="GO:0042276">
    <property type="term" value="P:error-prone translesion synthesis"/>
    <property type="evidence" value="ECO:0007669"/>
    <property type="project" value="TreeGrafter"/>
</dbReference>
<dbReference type="InterPro" id="IPR022880">
    <property type="entry name" value="DNApol_IV"/>
</dbReference>
<dbReference type="SUPFAM" id="SSF56672">
    <property type="entry name" value="DNA/RNA polymerases"/>
    <property type="match status" value="1"/>
</dbReference>
<dbReference type="GO" id="GO:0006281">
    <property type="term" value="P:DNA repair"/>
    <property type="evidence" value="ECO:0007669"/>
    <property type="project" value="InterPro"/>
</dbReference>
<dbReference type="PANTHER" id="PTHR11076">
    <property type="entry name" value="DNA REPAIR POLYMERASE UMUC / TRANSFERASE FAMILY MEMBER"/>
    <property type="match status" value="1"/>
</dbReference>
<dbReference type="InterPro" id="IPR017961">
    <property type="entry name" value="DNA_pol_Y-fam_little_finger"/>
</dbReference>
<dbReference type="GO" id="GO:0003684">
    <property type="term" value="F:damaged DNA binding"/>
    <property type="evidence" value="ECO:0007669"/>
    <property type="project" value="InterPro"/>
</dbReference>
<gene>
    <name evidence="3" type="ORF">A2628_01235</name>
</gene>
<proteinExistence type="inferred from homology"/>
<name>A0A1F7YKJ8_9BACT</name>
<dbReference type="InterPro" id="IPR001126">
    <property type="entry name" value="UmuC"/>
</dbReference>
<dbReference type="Pfam" id="PF00817">
    <property type="entry name" value="IMS"/>
    <property type="match status" value="1"/>
</dbReference>
<evidence type="ECO:0000259" key="2">
    <source>
        <dbReference type="PROSITE" id="PS50173"/>
    </source>
</evidence>
<dbReference type="InterPro" id="IPR036775">
    <property type="entry name" value="DNA_pol_Y-fam_lit_finger_sf"/>
</dbReference>
<reference evidence="3 4" key="1">
    <citation type="journal article" date="2016" name="Nat. Commun.">
        <title>Thousands of microbial genomes shed light on interconnected biogeochemical processes in an aquifer system.</title>
        <authorList>
            <person name="Anantharaman K."/>
            <person name="Brown C.T."/>
            <person name="Hug L.A."/>
            <person name="Sharon I."/>
            <person name="Castelle C.J."/>
            <person name="Probst A.J."/>
            <person name="Thomas B.C."/>
            <person name="Singh A."/>
            <person name="Wilkins M.J."/>
            <person name="Karaoz U."/>
            <person name="Brodie E.L."/>
            <person name="Williams K.H."/>
            <person name="Hubbard S.S."/>
            <person name="Banfield J.F."/>
        </authorList>
    </citation>
    <scope>NUCLEOTIDE SEQUENCE [LARGE SCALE GENOMIC DNA]</scope>
</reference>
<evidence type="ECO:0000256" key="1">
    <source>
        <dbReference type="ARBA" id="ARBA00010945"/>
    </source>
</evidence>
<sequence>MENILNFNPRPSTILHIDLNSCFATIEQQANPHLRGKPVAVAAYTSSNGCILAPSIEAKKYGVKTGMRVKDGMLLCPNLIILPSDPWKYRNVHLSLRQLLSNYTPDVMPKSIDEFVLDFQRVGGIRGSENSEYSDGQIARESEFRKSGDPMLGSPEFSEGSGSPLCRVAQEIKQRIKQEVGEWLTVSIGIAPNRFLAKLASGLHKPDGLDEINKGNFLGVYSQLELTDLPYIKMRNAIRLNRMEIFSVVDFYHAPLWKLKAAFESVNGYYWYLRLRGQEIDDVAFGRRSYGNSYALPRPLATPEDLSPILTKLVTKTGARLRHAGYAARGVHVAVGYRDGSFWHKGVTFSKNLFESREIYKCSLRILCQSPYRRPVRDLAISVFDLRRKESLQLELFEDAVAKENLAKAVDRVNERWGDFVVTPARMVSASSEVPDRIAFGGIKELEEFALS</sequence>
<dbReference type="GO" id="GO:0009432">
    <property type="term" value="P:SOS response"/>
    <property type="evidence" value="ECO:0007669"/>
    <property type="project" value="TreeGrafter"/>
</dbReference>
<organism evidence="3 4">
    <name type="scientific">Candidatus Woesebacteria bacterium RIFCSPHIGHO2_01_FULL_40_22</name>
    <dbReference type="NCBI Taxonomy" id="1802499"/>
    <lineage>
        <taxon>Bacteria</taxon>
        <taxon>Candidatus Woeseibacteriota</taxon>
    </lineage>
</organism>
<dbReference type="InterPro" id="IPR050116">
    <property type="entry name" value="DNA_polymerase-Y"/>
</dbReference>
<dbReference type="GO" id="GO:0003887">
    <property type="term" value="F:DNA-directed DNA polymerase activity"/>
    <property type="evidence" value="ECO:0007669"/>
    <property type="project" value="InterPro"/>
</dbReference>
<dbReference type="Gene3D" id="3.30.70.270">
    <property type="match status" value="1"/>
</dbReference>
<dbReference type="EMBL" id="MGGL01000004">
    <property type="protein sequence ID" value="OGM27409.1"/>
    <property type="molecule type" value="Genomic_DNA"/>
</dbReference>
<dbReference type="InterPro" id="IPR043502">
    <property type="entry name" value="DNA/RNA_pol_sf"/>
</dbReference>
<dbReference type="SUPFAM" id="SSF100879">
    <property type="entry name" value="Lesion bypass DNA polymerase (Y-family), little finger domain"/>
    <property type="match status" value="1"/>
</dbReference>
<dbReference type="Proteomes" id="UP000179221">
    <property type="component" value="Unassembled WGS sequence"/>
</dbReference>
<protein>
    <recommendedName>
        <fullName evidence="2">UmuC domain-containing protein</fullName>
    </recommendedName>
</protein>
<accession>A0A1F7YKJ8</accession>
<evidence type="ECO:0000313" key="3">
    <source>
        <dbReference type="EMBL" id="OGM27409.1"/>
    </source>
</evidence>
<dbReference type="CDD" id="cd03586">
    <property type="entry name" value="PolY_Pol_IV_kappa"/>
    <property type="match status" value="1"/>
</dbReference>
<dbReference type="AlphaFoldDB" id="A0A1F7YKJ8"/>
<feature type="domain" description="UmuC" evidence="2">
    <location>
        <begin position="14"/>
        <end position="233"/>
    </location>
</feature>
<dbReference type="InterPro" id="IPR043128">
    <property type="entry name" value="Rev_trsase/Diguanyl_cyclase"/>
</dbReference>
<dbReference type="GO" id="GO:0005829">
    <property type="term" value="C:cytosol"/>
    <property type="evidence" value="ECO:0007669"/>
    <property type="project" value="TreeGrafter"/>
</dbReference>
<evidence type="ECO:0000313" key="4">
    <source>
        <dbReference type="Proteomes" id="UP000179221"/>
    </source>
</evidence>
<dbReference type="Gene3D" id="3.30.1490.100">
    <property type="entry name" value="DNA polymerase, Y-family, little finger domain"/>
    <property type="match status" value="1"/>
</dbReference>
<comment type="similarity">
    <text evidence="1">Belongs to the DNA polymerase type-Y family.</text>
</comment>
<dbReference type="Gene3D" id="3.40.1170.60">
    <property type="match status" value="1"/>
</dbReference>
<comment type="caution">
    <text evidence="3">The sequence shown here is derived from an EMBL/GenBank/DDBJ whole genome shotgun (WGS) entry which is preliminary data.</text>
</comment>
<dbReference type="PROSITE" id="PS50173">
    <property type="entry name" value="UMUC"/>
    <property type="match status" value="1"/>
</dbReference>